<dbReference type="EMBL" id="CBTK010000068">
    <property type="protein sequence ID" value="CDH44275.1"/>
    <property type="molecule type" value="Genomic_DNA"/>
</dbReference>
<comment type="caution">
    <text evidence="1">The sequence shown here is derived from an EMBL/GenBank/DDBJ whole genome shotgun (WGS) entry which is preliminary data.</text>
</comment>
<sequence>MNDRPRQNPAYRPVPAFSPLSALAENDRSFPLTASLFSLLHCPTANILAPPRYSGRTLVFL</sequence>
<reference evidence="1 2" key="1">
    <citation type="journal article" date="2014" name="ISME J.">
        <title>Candidatus Competibacter-lineage genomes retrieved from metagenomes reveal functional metabolic diversity.</title>
        <authorList>
            <person name="McIlroy S.J."/>
            <person name="Albertsen M."/>
            <person name="Andresen E.K."/>
            <person name="Saunders A.M."/>
            <person name="Kristiansen R."/>
            <person name="Stokholm-Bjerregaard M."/>
            <person name="Nielsen K.L."/>
            <person name="Nielsen P.H."/>
        </authorList>
    </citation>
    <scope>NUCLEOTIDE SEQUENCE [LARGE SCALE GENOMIC DNA]</scope>
    <source>
        <strain evidence="1 2">Run_B_J11</strain>
    </source>
</reference>
<proteinExistence type="predicted"/>
<dbReference type="Proteomes" id="UP000019184">
    <property type="component" value="Unassembled WGS sequence"/>
</dbReference>
<protein>
    <submittedName>
        <fullName evidence="1">Uncharacterized protein</fullName>
    </submittedName>
</protein>
<evidence type="ECO:0000313" key="2">
    <source>
        <dbReference type="Proteomes" id="UP000019184"/>
    </source>
</evidence>
<gene>
    <name evidence="1" type="ORF">BN874_160031</name>
</gene>
<organism evidence="1 2">
    <name type="scientific">Candidatus Contendobacter odensis Run_B_J11</name>
    <dbReference type="NCBI Taxonomy" id="1400861"/>
    <lineage>
        <taxon>Bacteria</taxon>
        <taxon>Pseudomonadati</taxon>
        <taxon>Pseudomonadota</taxon>
        <taxon>Gammaproteobacteria</taxon>
        <taxon>Candidatus Competibacteraceae</taxon>
        <taxon>Candidatus Contendibacter</taxon>
    </lineage>
</organism>
<dbReference type="AlphaFoldDB" id="A0A7U7G9C9"/>
<keyword evidence="2" id="KW-1185">Reference proteome</keyword>
<name>A0A7U7G9C9_9GAMM</name>
<evidence type="ECO:0000313" key="1">
    <source>
        <dbReference type="EMBL" id="CDH44275.1"/>
    </source>
</evidence>
<accession>A0A7U7G9C9</accession>